<proteinExistence type="predicted"/>
<dbReference type="InterPro" id="IPR038765">
    <property type="entry name" value="Papain-like_cys_pep_sf"/>
</dbReference>
<dbReference type="EMBL" id="JAKQYM010000007">
    <property type="protein sequence ID" value="MCI2229579.1"/>
    <property type="molecule type" value="Genomic_DNA"/>
</dbReference>
<dbReference type="InterPro" id="IPR013423">
    <property type="entry name" value="CHP02594"/>
</dbReference>
<dbReference type="Proteomes" id="UP001139369">
    <property type="component" value="Unassembled WGS sequence"/>
</dbReference>
<dbReference type="Gene3D" id="3.90.1720.10">
    <property type="entry name" value="endopeptidase domain like (from Nostoc punctiforme)"/>
    <property type="match status" value="1"/>
</dbReference>
<organism evidence="2 3">
    <name type="scientific">Polaribacter marinus</name>
    <dbReference type="NCBI Taxonomy" id="2916838"/>
    <lineage>
        <taxon>Bacteria</taxon>
        <taxon>Pseudomonadati</taxon>
        <taxon>Bacteroidota</taxon>
        <taxon>Flavobacteriia</taxon>
        <taxon>Flavobacteriales</taxon>
        <taxon>Flavobacteriaceae</taxon>
    </lineage>
</organism>
<protein>
    <submittedName>
        <fullName evidence="2">TIGR02594 family protein</fullName>
    </submittedName>
</protein>
<dbReference type="RefSeq" id="WP_242178705.1">
    <property type="nucleotide sequence ID" value="NZ_JAKQYM010000007.1"/>
</dbReference>
<evidence type="ECO:0000313" key="3">
    <source>
        <dbReference type="Proteomes" id="UP001139369"/>
    </source>
</evidence>
<name>A0A9X1VN43_9FLAO</name>
<evidence type="ECO:0000313" key="2">
    <source>
        <dbReference type="EMBL" id="MCI2229579.1"/>
    </source>
</evidence>
<feature type="domain" description="Peptidase C51" evidence="1">
    <location>
        <begin position="43"/>
        <end position="119"/>
    </location>
</feature>
<keyword evidence="3" id="KW-1185">Reference proteome</keyword>
<dbReference type="AlphaFoldDB" id="A0A9X1VN43"/>
<comment type="caution">
    <text evidence="2">The sequence shown here is derived from an EMBL/GenBank/DDBJ whole genome shotgun (WGS) entry which is preliminary data.</text>
</comment>
<gene>
    <name evidence="2" type="ORF">MC378_10405</name>
</gene>
<accession>A0A9X1VN43</accession>
<sequence length="140" mass="16014">MNTKIINIALSQVGIKEVSGTQDNPEVLKYFNELGFDGAALKDETAWCSAFVNWVAKEANLQYSKKLNARSWLEVGTEVTKPEKGDVVVFWRDSKKSWKGHVAFFIRETQNWIYVLGGNQNNQVKISAYPKNRLLGYRRL</sequence>
<dbReference type="SUPFAM" id="SSF54001">
    <property type="entry name" value="Cysteine proteinases"/>
    <property type="match status" value="1"/>
</dbReference>
<dbReference type="InterPro" id="IPR007921">
    <property type="entry name" value="CHAP_dom"/>
</dbReference>
<dbReference type="NCBIfam" id="TIGR02594">
    <property type="entry name" value="TIGR02594 family protein"/>
    <property type="match status" value="1"/>
</dbReference>
<dbReference type="Pfam" id="PF05257">
    <property type="entry name" value="CHAP"/>
    <property type="match status" value="1"/>
</dbReference>
<reference evidence="2" key="1">
    <citation type="submission" date="2022-02" db="EMBL/GenBank/DDBJ databases">
        <title>Polaribacter sp. MSW13, isolated from seawater.</title>
        <authorList>
            <person name="Kristyanto S."/>
            <person name="Jung J."/>
            <person name="Jeon C.O."/>
        </authorList>
    </citation>
    <scope>NUCLEOTIDE SEQUENCE</scope>
    <source>
        <strain evidence="2">MSW13</strain>
    </source>
</reference>
<evidence type="ECO:0000259" key="1">
    <source>
        <dbReference type="Pfam" id="PF05257"/>
    </source>
</evidence>